<dbReference type="EMBL" id="BLLK01000047">
    <property type="protein sequence ID" value="GFH53441.1"/>
    <property type="molecule type" value="Genomic_DNA"/>
</dbReference>
<gene>
    <name evidence="1" type="ORF">CTEN210_09917</name>
</gene>
<dbReference type="Proteomes" id="UP001054902">
    <property type="component" value="Unassembled WGS sequence"/>
</dbReference>
<accession>A0AAD3CWC9</accession>
<organism evidence="1 2">
    <name type="scientific">Chaetoceros tenuissimus</name>
    <dbReference type="NCBI Taxonomy" id="426638"/>
    <lineage>
        <taxon>Eukaryota</taxon>
        <taxon>Sar</taxon>
        <taxon>Stramenopiles</taxon>
        <taxon>Ochrophyta</taxon>
        <taxon>Bacillariophyta</taxon>
        <taxon>Coscinodiscophyceae</taxon>
        <taxon>Chaetocerotophycidae</taxon>
        <taxon>Chaetocerotales</taxon>
        <taxon>Chaetocerotaceae</taxon>
        <taxon>Chaetoceros</taxon>
    </lineage>
</organism>
<reference evidence="1 2" key="1">
    <citation type="journal article" date="2021" name="Sci. Rep.">
        <title>The genome of the diatom Chaetoceros tenuissimus carries an ancient integrated fragment of an extant virus.</title>
        <authorList>
            <person name="Hongo Y."/>
            <person name="Kimura K."/>
            <person name="Takaki Y."/>
            <person name="Yoshida Y."/>
            <person name="Baba S."/>
            <person name="Kobayashi G."/>
            <person name="Nagasaki K."/>
            <person name="Hano T."/>
            <person name="Tomaru Y."/>
        </authorList>
    </citation>
    <scope>NUCLEOTIDE SEQUENCE [LARGE SCALE GENOMIC DNA]</scope>
    <source>
        <strain evidence="1 2">NIES-3715</strain>
    </source>
</reference>
<name>A0AAD3CWC9_9STRA</name>
<protein>
    <submittedName>
        <fullName evidence="1">Uncharacterized protein</fullName>
    </submittedName>
</protein>
<dbReference type="AlphaFoldDB" id="A0AAD3CWC9"/>
<comment type="caution">
    <text evidence="1">The sequence shown here is derived from an EMBL/GenBank/DDBJ whole genome shotgun (WGS) entry which is preliminary data.</text>
</comment>
<proteinExistence type="predicted"/>
<sequence length="266" mass="30599">MLSQSIVDQMFIEGRLFFVRPDIVARSSFNGELWETVVMPYLWNYVINHCQAKTGRFMIYAPDPKHPPTRMTEPLTVGKLIALVPCTKPMLSVLVPLCRDIKVFLMVNGVAFRHNDRGIGVQSPDFRGMGTFGDFPKYLGFGLKEESNWTYFRQESMTFTFMDKKASGRIPLQDGNDERLQHHAICPDYNPTVALKEVQKASLTFGIDFYLKRGDVDPDTKEKDDDYSSLELKHVREIMMAEGVIEELDHKEMETTVFNKKNEKIV</sequence>
<evidence type="ECO:0000313" key="2">
    <source>
        <dbReference type="Proteomes" id="UP001054902"/>
    </source>
</evidence>
<keyword evidence="2" id="KW-1185">Reference proteome</keyword>
<evidence type="ECO:0000313" key="1">
    <source>
        <dbReference type="EMBL" id="GFH53441.1"/>
    </source>
</evidence>